<keyword evidence="2" id="KW-1185">Reference proteome</keyword>
<evidence type="ECO:0000313" key="1">
    <source>
        <dbReference type="EMBL" id="MCI68205.1"/>
    </source>
</evidence>
<reference evidence="1 2" key="1">
    <citation type="journal article" date="2018" name="Front. Plant Sci.">
        <title>Red Clover (Trifolium pratense) and Zigzag Clover (T. medium) - A Picture of Genomic Similarities and Differences.</title>
        <authorList>
            <person name="Dluhosova J."/>
            <person name="Istvanek J."/>
            <person name="Nedelnik J."/>
            <person name="Repkova J."/>
        </authorList>
    </citation>
    <scope>NUCLEOTIDE SEQUENCE [LARGE SCALE GENOMIC DNA]</scope>
    <source>
        <strain evidence="2">cv. 10/8</strain>
        <tissue evidence="1">Leaf</tissue>
    </source>
</reference>
<accession>A0A392U8X9</accession>
<dbReference type="AlphaFoldDB" id="A0A392U8X9"/>
<comment type="caution">
    <text evidence="1">The sequence shown here is derived from an EMBL/GenBank/DDBJ whole genome shotgun (WGS) entry which is preliminary data.</text>
</comment>
<feature type="non-terminal residue" evidence="1">
    <location>
        <position position="32"/>
    </location>
</feature>
<organism evidence="1 2">
    <name type="scientific">Trifolium medium</name>
    <dbReference type="NCBI Taxonomy" id="97028"/>
    <lineage>
        <taxon>Eukaryota</taxon>
        <taxon>Viridiplantae</taxon>
        <taxon>Streptophyta</taxon>
        <taxon>Embryophyta</taxon>
        <taxon>Tracheophyta</taxon>
        <taxon>Spermatophyta</taxon>
        <taxon>Magnoliopsida</taxon>
        <taxon>eudicotyledons</taxon>
        <taxon>Gunneridae</taxon>
        <taxon>Pentapetalae</taxon>
        <taxon>rosids</taxon>
        <taxon>fabids</taxon>
        <taxon>Fabales</taxon>
        <taxon>Fabaceae</taxon>
        <taxon>Papilionoideae</taxon>
        <taxon>50 kb inversion clade</taxon>
        <taxon>NPAAA clade</taxon>
        <taxon>Hologalegina</taxon>
        <taxon>IRL clade</taxon>
        <taxon>Trifolieae</taxon>
        <taxon>Trifolium</taxon>
    </lineage>
</organism>
<protein>
    <submittedName>
        <fullName evidence="1">Uncharacterized protein</fullName>
    </submittedName>
</protein>
<name>A0A392U8X9_9FABA</name>
<dbReference type="EMBL" id="LXQA010732361">
    <property type="protein sequence ID" value="MCI68205.1"/>
    <property type="molecule type" value="Genomic_DNA"/>
</dbReference>
<proteinExistence type="predicted"/>
<sequence>MLMSVEHKALSATIVRNRVTLLEIAGLQKWHR</sequence>
<evidence type="ECO:0000313" key="2">
    <source>
        <dbReference type="Proteomes" id="UP000265520"/>
    </source>
</evidence>
<dbReference type="Proteomes" id="UP000265520">
    <property type="component" value="Unassembled WGS sequence"/>
</dbReference>